<comment type="caution">
    <text evidence="2">The sequence shown here is derived from an EMBL/GenBank/DDBJ whole genome shotgun (WGS) entry which is preliminary data.</text>
</comment>
<dbReference type="EMBL" id="MU003810">
    <property type="protein sequence ID" value="KAF2719478.1"/>
    <property type="molecule type" value="Genomic_DNA"/>
</dbReference>
<keyword evidence="3" id="KW-1185">Reference proteome</keyword>
<dbReference type="AlphaFoldDB" id="A0A9P4Q2Q1"/>
<dbReference type="Proteomes" id="UP000799441">
    <property type="component" value="Unassembled WGS sequence"/>
</dbReference>
<evidence type="ECO:0000256" key="1">
    <source>
        <dbReference type="SAM" id="MobiDB-lite"/>
    </source>
</evidence>
<evidence type="ECO:0008006" key="4">
    <source>
        <dbReference type="Google" id="ProtNLM"/>
    </source>
</evidence>
<gene>
    <name evidence="2" type="ORF">K431DRAFT_109367</name>
</gene>
<name>A0A9P4Q2Q1_9PEZI</name>
<feature type="region of interest" description="Disordered" evidence="1">
    <location>
        <begin position="90"/>
        <end position="114"/>
    </location>
</feature>
<dbReference type="OrthoDB" id="3993201at2759"/>
<proteinExistence type="predicted"/>
<evidence type="ECO:0000313" key="2">
    <source>
        <dbReference type="EMBL" id="KAF2719478.1"/>
    </source>
</evidence>
<dbReference type="Gene3D" id="1.10.720.30">
    <property type="entry name" value="SAP domain"/>
    <property type="match status" value="1"/>
</dbReference>
<organism evidence="2 3">
    <name type="scientific">Polychaeton citri CBS 116435</name>
    <dbReference type="NCBI Taxonomy" id="1314669"/>
    <lineage>
        <taxon>Eukaryota</taxon>
        <taxon>Fungi</taxon>
        <taxon>Dikarya</taxon>
        <taxon>Ascomycota</taxon>
        <taxon>Pezizomycotina</taxon>
        <taxon>Dothideomycetes</taxon>
        <taxon>Dothideomycetidae</taxon>
        <taxon>Capnodiales</taxon>
        <taxon>Capnodiaceae</taxon>
        <taxon>Polychaeton</taxon>
    </lineage>
</organism>
<accession>A0A9P4Q2Q1</accession>
<reference evidence="2" key="1">
    <citation type="journal article" date="2020" name="Stud. Mycol.">
        <title>101 Dothideomycetes genomes: a test case for predicting lifestyles and emergence of pathogens.</title>
        <authorList>
            <person name="Haridas S."/>
            <person name="Albert R."/>
            <person name="Binder M."/>
            <person name="Bloem J."/>
            <person name="Labutti K."/>
            <person name="Salamov A."/>
            <person name="Andreopoulos B."/>
            <person name="Baker S."/>
            <person name="Barry K."/>
            <person name="Bills G."/>
            <person name="Bluhm B."/>
            <person name="Cannon C."/>
            <person name="Castanera R."/>
            <person name="Culley D."/>
            <person name="Daum C."/>
            <person name="Ezra D."/>
            <person name="Gonzalez J."/>
            <person name="Henrissat B."/>
            <person name="Kuo A."/>
            <person name="Liang C."/>
            <person name="Lipzen A."/>
            <person name="Lutzoni F."/>
            <person name="Magnuson J."/>
            <person name="Mondo S."/>
            <person name="Nolan M."/>
            <person name="Ohm R."/>
            <person name="Pangilinan J."/>
            <person name="Park H.-J."/>
            <person name="Ramirez L."/>
            <person name="Alfaro M."/>
            <person name="Sun H."/>
            <person name="Tritt A."/>
            <person name="Yoshinaga Y."/>
            <person name="Zwiers L.-H."/>
            <person name="Turgeon B."/>
            <person name="Goodwin S."/>
            <person name="Spatafora J."/>
            <person name="Crous P."/>
            <person name="Grigoriev I."/>
        </authorList>
    </citation>
    <scope>NUCLEOTIDE SEQUENCE</scope>
    <source>
        <strain evidence="2">CBS 116435</strain>
    </source>
</reference>
<evidence type="ECO:0000313" key="3">
    <source>
        <dbReference type="Proteomes" id="UP000799441"/>
    </source>
</evidence>
<protein>
    <recommendedName>
        <fullName evidence="4">SAP domain-containing protein</fullName>
    </recommendedName>
</protein>
<dbReference type="InterPro" id="IPR036361">
    <property type="entry name" value="SAP_dom_sf"/>
</dbReference>
<sequence length="256" mass="27902">MAAPRSIQFIALRNLARHGSQQQVRKLHMTGPATYASPVLTNERSVLNLPRDIAGLRAECKRRRIDIGGTQQDLVARINADETASSRAFSTAVQASKRPTAEAASSSSADQEGVRAVRHFNTSRALKSVNDTSTIDFAFLPASEPEESIDLIRVPLLHHNYTPNRTGVHSDEAISEPMVIAKPMISSVASDSVILPMSEMHDDHGLGIDFHGMADRVAANMRKMRVPVEEQASLMKQIWSDMVDDVVGVAKKPATA</sequence>